<dbReference type="RefSeq" id="WP_184808661.1">
    <property type="nucleotide sequence ID" value="NZ_JACHJQ010000001.1"/>
</dbReference>
<evidence type="ECO:0000313" key="3">
    <source>
        <dbReference type="Proteomes" id="UP000520767"/>
    </source>
</evidence>
<feature type="domain" description="DUF397" evidence="1">
    <location>
        <begin position="2"/>
        <end position="52"/>
    </location>
</feature>
<gene>
    <name evidence="2" type="ORF">FHR82_000614</name>
</gene>
<comment type="caution">
    <text evidence="2">The sequence shown here is derived from an EMBL/GenBank/DDBJ whole genome shotgun (WGS) entry which is preliminary data.</text>
</comment>
<dbReference type="Proteomes" id="UP000520767">
    <property type="component" value="Unassembled WGS sequence"/>
</dbReference>
<organism evidence="2 3">
    <name type="scientific">Actinophytocola algeriensis</name>
    <dbReference type="NCBI Taxonomy" id="1768010"/>
    <lineage>
        <taxon>Bacteria</taxon>
        <taxon>Bacillati</taxon>
        <taxon>Actinomycetota</taxon>
        <taxon>Actinomycetes</taxon>
        <taxon>Pseudonocardiales</taxon>
        <taxon>Pseudonocardiaceae</taxon>
    </lineage>
</organism>
<accession>A0A7W7PZX2</accession>
<evidence type="ECO:0000259" key="1">
    <source>
        <dbReference type="Pfam" id="PF04149"/>
    </source>
</evidence>
<evidence type="ECO:0000313" key="2">
    <source>
        <dbReference type="EMBL" id="MBB4904404.1"/>
    </source>
</evidence>
<name>A0A7W7PZX2_9PSEU</name>
<dbReference type="EMBL" id="JACHJQ010000001">
    <property type="protein sequence ID" value="MBB4904404.1"/>
    <property type="molecule type" value="Genomic_DNA"/>
</dbReference>
<protein>
    <recommendedName>
        <fullName evidence="1">DUF397 domain-containing protein</fullName>
    </recommendedName>
</protein>
<dbReference type="Pfam" id="PF04149">
    <property type="entry name" value="DUF397"/>
    <property type="match status" value="1"/>
</dbReference>
<dbReference type="AlphaFoldDB" id="A0A7W7PZX2"/>
<proteinExistence type="predicted"/>
<sequence>MNWRKSSSSQGNTNSDCVEIARTPELTAVRDSKNPDGGLLTLPEPAWQALRASL</sequence>
<dbReference type="InterPro" id="IPR007278">
    <property type="entry name" value="DUF397"/>
</dbReference>
<keyword evidence="3" id="KW-1185">Reference proteome</keyword>
<reference evidence="2 3" key="1">
    <citation type="submission" date="2020-08" db="EMBL/GenBank/DDBJ databases">
        <title>Genomic Encyclopedia of Type Strains, Phase III (KMG-III): the genomes of soil and plant-associated and newly described type strains.</title>
        <authorList>
            <person name="Whitman W."/>
        </authorList>
    </citation>
    <scope>NUCLEOTIDE SEQUENCE [LARGE SCALE GENOMIC DNA]</scope>
    <source>
        <strain evidence="2 3">CECT 8960</strain>
    </source>
</reference>